<evidence type="ECO:0000313" key="3">
    <source>
        <dbReference type="Proteomes" id="UP000095282"/>
    </source>
</evidence>
<feature type="transmembrane region" description="Helical" evidence="2">
    <location>
        <begin position="227"/>
        <end position="249"/>
    </location>
</feature>
<feature type="region of interest" description="Disordered" evidence="1">
    <location>
        <begin position="404"/>
        <end position="480"/>
    </location>
</feature>
<accession>A0A1I7UJ24</accession>
<feature type="region of interest" description="Disordered" evidence="1">
    <location>
        <begin position="1"/>
        <end position="113"/>
    </location>
</feature>
<dbReference type="STRING" id="1561998.A0A1I7UJ24"/>
<dbReference type="Proteomes" id="UP000095282">
    <property type="component" value="Unplaced"/>
</dbReference>
<dbReference type="eggNOG" id="ENOG502RT8K">
    <property type="taxonomic scope" value="Eukaryota"/>
</dbReference>
<feature type="compositionally biased region" description="Low complexity" evidence="1">
    <location>
        <begin position="24"/>
        <end position="59"/>
    </location>
</feature>
<organism evidence="3 4">
    <name type="scientific">Caenorhabditis tropicalis</name>
    <dbReference type="NCBI Taxonomy" id="1561998"/>
    <lineage>
        <taxon>Eukaryota</taxon>
        <taxon>Metazoa</taxon>
        <taxon>Ecdysozoa</taxon>
        <taxon>Nematoda</taxon>
        <taxon>Chromadorea</taxon>
        <taxon>Rhabditida</taxon>
        <taxon>Rhabditina</taxon>
        <taxon>Rhabditomorpha</taxon>
        <taxon>Rhabditoidea</taxon>
        <taxon>Rhabditidae</taxon>
        <taxon>Peloderinae</taxon>
        <taxon>Caenorhabditis</taxon>
    </lineage>
</organism>
<dbReference type="AlphaFoldDB" id="A0A1I7UJ24"/>
<keyword evidence="3" id="KW-1185">Reference proteome</keyword>
<evidence type="ECO:0000313" key="4">
    <source>
        <dbReference type="WBParaSite" id="Csp11.Scaffold629.g9822.t2"/>
    </source>
</evidence>
<keyword evidence="2" id="KW-0472">Membrane</keyword>
<name>A0A1I7UJ24_9PELO</name>
<keyword evidence="2" id="KW-0812">Transmembrane</keyword>
<protein>
    <submittedName>
        <fullName evidence="4">SH3 domain-containing protein</fullName>
    </submittedName>
</protein>
<reference evidence="4" key="1">
    <citation type="submission" date="2016-11" db="UniProtKB">
        <authorList>
            <consortium name="WormBaseParasite"/>
        </authorList>
    </citation>
    <scope>IDENTIFICATION</scope>
</reference>
<feature type="compositionally biased region" description="Polar residues" evidence="1">
    <location>
        <begin position="65"/>
        <end position="113"/>
    </location>
</feature>
<dbReference type="WBParaSite" id="Csp11.Scaffold629.g9822.t2">
    <property type="protein sequence ID" value="Csp11.Scaffold629.g9822.t2"/>
    <property type="gene ID" value="Csp11.Scaffold629.g9822"/>
</dbReference>
<evidence type="ECO:0000256" key="1">
    <source>
        <dbReference type="SAM" id="MobiDB-lite"/>
    </source>
</evidence>
<keyword evidence="2" id="KW-1133">Transmembrane helix</keyword>
<feature type="compositionally biased region" description="Basic and acidic residues" evidence="1">
    <location>
        <begin position="415"/>
        <end position="480"/>
    </location>
</feature>
<evidence type="ECO:0000256" key="2">
    <source>
        <dbReference type="SAM" id="Phobius"/>
    </source>
</evidence>
<sequence>MPGGGGTGTVPGNQPSSSHVNVLTPVNATNPGANNNPPNANSVDPNSGGSQQVQPSVSNTGSTGGSLVTKNATISPSIGQNAANVTVPQPGSLTGNATNSTKESASSTTPIQPSFQLNTTIQAVPPTLPSATSTTPAIPLVNPNPAPGGSTPNKLISTIPPNSRSTQITVAIITTGDPIPINPGKTAVQWPRTTYTCDKLPDNSRKCIKDMCERMKAIGEQGGDNNVIAIILLIVGIIGIIVNIVVFILRCKKRRKNKKAAVVSPSTADAEAGNALAMKAALVKATEQAKKQEKDTTVEEPSIVSIKTTENDKKVRAKLMLAQTNMDKLRKHVKKTNAQYRSDMRSSKFEKKGPIFIPKEPPIPPAVPLPDGIVLENVTYDPKLNEMWDIGSDVDDIELDESYRINPDSLTESEVSQKSEPKKGKTGEEKKKDATKTGTDDAKTTTDAAEGKDGKEKKEKSVEKNEKSGKKDKSKKDKSK</sequence>
<proteinExistence type="predicted"/>